<evidence type="ECO:0000313" key="1">
    <source>
        <dbReference type="EMBL" id="RVW48302.1"/>
    </source>
</evidence>
<accession>A0A438EKT9</accession>
<reference evidence="1 2" key="1">
    <citation type="journal article" date="2018" name="PLoS Genet.">
        <title>Population sequencing reveals clonal diversity and ancestral inbreeding in the grapevine cultivar Chardonnay.</title>
        <authorList>
            <person name="Roach M.J."/>
            <person name="Johnson D.L."/>
            <person name="Bohlmann J."/>
            <person name="van Vuuren H.J."/>
            <person name="Jones S.J."/>
            <person name="Pretorius I.S."/>
            <person name="Schmidt S.A."/>
            <person name="Borneman A.R."/>
        </authorList>
    </citation>
    <scope>NUCLEOTIDE SEQUENCE [LARGE SCALE GENOMIC DNA]</scope>
    <source>
        <strain evidence="2">cv. Chardonnay</strain>
        <tissue evidence="1">Leaf</tissue>
    </source>
</reference>
<comment type="caution">
    <text evidence="1">The sequence shown here is derived from an EMBL/GenBank/DDBJ whole genome shotgun (WGS) entry which is preliminary data.</text>
</comment>
<evidence type="ECO:0000313" key="2">
    <source>
        <dbReference type="Proteomes" id="UP000288805"/>
    </source>
</evidence>
<sequence length="324" mass="37413">MLLVLGEEKTRSLEESFSEEEVFEALSSLSGDKVPSPDGFTMAFWHFCLDFTKAEIMALFKDFFRLGTFQTSLNSTFLVLIPKKGGAEELKDFRPINLILDAALIVNEAVDSRLKANVLGLLLKLDIEKAFDHVNWDCLLLSCLIWAWRKVIFGLKVNRDKSKAIPLGRIESLEDVVSMMGYRVGKLPTFYLDFLWKVYARLEKIQRNFLWGGGVLEKKPHLVNWSLVCIDMKERGLGIRRLVALNKALLGKWSWRFAAERESFWKQVMINKFGLEEEGWCSRVARGGYSVGVWKAIRKEWEGIRCRSRFIVGNGRKIKFWKDL</sequence>
<organism evidence="1 2">
    <name type="scientific">Vitis vinifera</name>
    <name type="common">Grape</name>
    <dbReference type="NCBI Taxonomy" id="29760"/>
    <lineage>
        <taxon>Eukaryota</taxon>
        <taxon>Viridiplantae</taxon>
        <taxon>Streptophyta</taxon>
        <taxon>Embryophyta</taxon>
        <taxon>Tracheophyta</taxon>
        <taxon>Spermatophyta</taxon>
        <taxon>Magnoliopsida</taxon>
        <taxon>eudicotyledons</taxon>
        <taxon>Gunneridae</taxon>
        <taxon>Pentapetalae</taxon>
        <taxon>rosids</taxon>
        <taxon>Vitales</taxon>
        <taxon>Vitaceae</taxon>
        <taxon>Viteae</taxon>
        <taxon>Vitis</taxon>
    </lineage>
</organism>
<dbReference type="PANTHER" id="PTHR19446">
    <property type="entry name" value="REVERSE TRANSCRIPTASES"/>
    <property type="match status" value="1"/>
</dbReference>
<proteinExistence type="predicted"/>
<dbReference type="EMBL" id="QGNW01001255">
    <property type="protein sequence ID" value="RVW48302.1"/>
    <property type="molecule type" value="Genomic_DNA"/>
</dbReference>
<name>A0A438EKT9_VITVI</name>
<gene>
    <name evidence="1" type="primary">VvCHDh000004_20</name>
    <name evidence="1" type="ORF">CK203_069594</name>
</gene>
<dbReference type="Proteomes" id="UP000288805">
    <property type="component" value="Unassembled WGS sequence"/>
</dbReference>
<dbReference type="AlphaFoldDB" id="A0A438EKT9"/>
<protein>
    <submittedName>
        <fullName evidence="1">Putative ribonuclease H protein</fullName>
    </submittedName>
</protein>